<dbReference type="PROSITE" id="PS00039">
    <property type="entry name" value="DEAD_ATP_HELICASE"/>
    <property type="match status" value="1"/>
</dbReference>
<feature type="compositionally biased region" description="Basic and acidic residues" evidence="8">
    <location>
        <begin position="124"/>
        <end position="141"/>
    </location>
</feature>
<keyword evidence="2 6" id="KW-0378">Hydrolase</keyword>
<keyword evidence="4 6" id="KW-0067">ATP-binding</keyword>
<organism evidence="11 12">
    <name type="scientific">Clytia hemisphaerica</name>
    <dbReference type="NCBI Taxonomy" id="252671"/>
    <lineage>
        <taxon>Eukaryota</taxon>
        <taxon>Metazoa</taxon>
        <taxon>Cnidaria</taxon>
        <taxon>Hydrozoa</taxon>
        <taxon>Hydroidolina</taxon>
        <taxon>Leptothecata</taxon>
        <taxon>Obeliida</taxon>
        <taxon>Clytiidae</taxon>
        <taxon>Clytia</taxon>
    </lineage>
</organism>
<dbReference type="Pfam" id="PF00271">
    <property type="entry name" value="Helicase_C"/>
    <property type="match status" value="1"/>
</dbReference>
<feature type="compositionally biased region" description="Acidic residues" evidence="8">
    <location>
        <begin position="145"/>
        <end position="158"/>
    </location>
</feature>
<feature type="region of interest" description="Disordered" evidence="8">
    <location>
        <begin position="461"/>
        <end position="483"/>
    </location>
</feature>
<evidence type="ECO:0000313" key="11">
    <source>
        <dbReference type="EnsemblMetazoa" id="CLYHEMP007085.1"/>
    </source>
</evidence>
<feature type="compositionally biased region" description="Acidic residues" evidence="8">
    <location>
        <begin position="468"/>
        <end position="482"/>
    </location>
</feature>
<dbReference type="InterPro" id="IPR014001">
    <property type="entry name" value="Helicase_ATP-bd"/>
</dbReference>
<dbReference type="SUPFAM" id="SSF52540">
    <property type="entry name" value="P-loop containing nucleoside triphosphate hydrolases"/>
    <property type="match status" value="1"/>
</dbReference>
<name>A0A7M5VCJ8_9CNID</name>
<sequence>MDLFRIERFGAECLDEEDVKAKEMHLHKLIEQRRKKRKSNISEEDETKTLKKKKKKKLADDTEECKQEIVVKEKKLKKKKKKQSDDEEDESEVEKQKLEKKKKSKTKVDKSIENALENSEDESSILREDSTDKRSKKKENSLEGVEIEEINEQIEEENEEKHNNDDLQQEPEKEHSFPILGKQVHRSKGPVKRNLPRWLAEPKIISSRTDTHNEHKIEELDFLSCNTIKNLERMGVKHLFPVQSHVVPTVMDMFKNKKPCFPCRDICVQSPTGSGKTLSYVMPVIEAMSKNIIRDLQCLVVLPTKDLAAQVKVTFDQCVVGTNLKVGLVAGVKSFAKEQESIITARPTGFHTLIDILVCSPGRLVDHLKLTPGFSLAHLKYMVIDEADRLLSDSYANWLALSMKSVQADSSHKIFPLTPAKFSKPFQHVQKFLFSATLTENPEKIATLELFNPILFLSQSSRKKKDDDQDVEGEEQPPEDQEVNLKTYVVPDQLKERMMVVEAHQKPLALLYLMKNEDHQCALCFTNSIESTHRLFLLLQRFKDIKVAEFSSKLNETQRKGILRDFRQQKVNLLIATDSMSRGMDIRNVDLVVNYDAPNNAKTYVHRVGRTARGGEEGEAVTILQGKEVFHFKKMHQSLDTARPIKKIRINEQAFEEFEDDYELALRDLKTKVQSEKKKI</sequence>
<dbReference type="EC" id="3.6.4.13" evidence="7"/>
<dbReference type="InterPro" id="IPR027417">
    <property type="entry name" value="P-loop_NTPase"/>
</dbReference>
<evidence type="ECO:0000259" key="9">
    <source>
        <dbReference type="PROSITE" id="PS51192"/>
    </source>
</evidence>
<feature type="compositionally biased region" description="Basic and acidic residues" evidence="8">
    <location>
        <begin position="159"/>
        <end position="176"/>
    </location>
</feature>
<proteinExistence type="inferred from homology"/>
<keyword evidence="1 6" id="KW-0547">Nucleotide-binding</keyword>
<evidence type="ECO:0000259" key="10">
    <source>
        <dbReference type="PROSITE" id="PS51194"/>
    </source>
</evidence>
<dbReference type="GO" id="GO:0003724">
    <property type="term" value="F:RNA helicase activity"/>
    <property type="evidence" value="ECO:0007669"/>
    <property type="project" value="UniProtKB-EC"/>
</dbReference>
<dbReference type="PROSITE" id="PS51192">
    <property type="entry name" value="HELICASE_ATP_BIND_1"/>
    <property type="match status" value="1"/>
</dbReference>
<dbReference type="InterPro" id="IPR001650">
    <property type="entry name" value="Helicase_C-like"/>
</dbReference>
<dbReference type="InterPro" id="IPR011545">
    <property type="entry name" value="DEAD/DEAH_box_helicase_dom"/>
</dbReference>
<comment type="domain">
    <text evidence="7">The Q motif is unique to and characteristic of the DEAD box family of RNA helicases and controls ATP binding and hydrolysis.</text>
</comment>
<evidence type="ECO:0000256" key="8">
    <source>
        <dbReference type="SAM" id="MobiDB-lite"/>
    </source>
</evidence>
<comment type="similarity">
    <text evidence="6">Belongs to the DEAD box helicase family.</text>
</comment>
<dbReference type="EnsemblMetazoa" id="CLYHEMT007085.1">
    <property type="protein sequence ID" value="CLYHEMP007085.1"/>
    <property type="gene ID" value="CLYHEMG007085"/>
</dbReference>
<evidence type="ECO:0000256" key="2">
    <source>
        <dbReference type="ARBA" id="ARBA00022801"/>
    </source>
</evidence>
<evidence type="ECO:0000313" key="12">
    <source>
        <dbReference type="Proteomes" id="UP000594262"/>
    </source>
</evidence>
<dbReference type="PANTHER" id="PTHR24031">
    <property type="entry name" value="RNA HELICASE"/>
    <property type="match status" value="1"/>
</dbReference>
<evidence type="ECO:0000256" key="7">
    <source>
        <dbReference type="RuleBase" id="RU365068"/>
    </source>
</evidence>
<keyword evidence="3 6" id="KW-0347">Helicase</keyword>
<dbReference type="Gene3D" id="3.40.50.300">
    <property type="entry name" value="P-loop containing nucleotide triphosphate hydrolases"/>
    <property type="match status" value="2"/>
</dbReference>
<evidence type="ECO:0000256" key="3">
    <source>
        <dbReference type="ARBA" id="ARBA00022806"/>
    </source>
</evidence>
<dbReference type="SMART" id="SM00487">
    <property type="entry name" value="DEXDc"/>
    <property type="match status" value="1"/>
</dbReference>
<feature type="compositionally biased region" description="Basic and acidic residues" evidence="8">
    <location>
        <begin position="58"/>
        <end position="73"/>
    </location>
</feature>
<feature type="compositionally biased region" description="Basic residues" evidence="8">
    <location>
        <begin position="183"/>
        <end position="193"/>
    </location>
</feature>
<dbReference type="Proteomes" id="UP000594262">
    <property type="component" value="Unplaced"/>
</dbReference>
<comment type="function">
    <text evidence="7">RNA helicase.</text>
</comment>
<dbReference type="AlphaFoldDB" id="A0A7M5VCJ8"/>
<dbReference type="SMART" id="SM00490">
    <property type="entry name" value="HELICc"/>
    <property type="match status" value="1"/>
</dbReference>
<dbReference type="Pfam" id="PF00270">
    <property type="entry name" value="DEAD"/>
    <property type="match status" value="1"/>
</dbReference>
<feature type="region of interest" description="Disordered" evidence="8">
    <location>
        <begin position="30"/>
        <end position="193"/>
    </location>
</feature>
<dbReference type="GO" id="GO:0016787">
    <property type="term" value="F:hydrolase activity"/>
    <property type="evidence" value="ECO:0007669"/>
    <property type="project" value="UniProtKB-KW"/>
</dbReference>
<evidence type="ECO:0000256" key="6">
    <source>
        <dbReference type="RuleBase" id="RU000492"/>
    </source>
</evidence>
<evidence type="ECO:0000256" key="4">
    <source>
        <dbReference type="ARBA" id="ARBA00022840"/>
    </source>
</evidence>
<keyword evidence="5 7" id="KW-0694">RNA-binding</keyword>
<feature type="domain" description="Helicase ATP-binding" evidence="9">
    <location>
        <begin position="257"/>
        <end position="456"/>
    </location>
</feature>
<accession>A0A7M5VCJ8</accession>
<dbReference type="GO" id="GO:0005524">
    <property type="term" value="F:ATP binding"/>
    <property type="evidence" value="ECO:0007669"/>
    <property type="project" value="UniProtKB-UniRule"/>
</dbReference>
<keyword evidence="12" id="KW-1185">Reference proteome</keyword>
<reference evidence="11" key="1">
    <citation type="submission" date="2021-01" db="UniProtKB">
        <authorList>
            <consortium name="EnsemblMetazoa"/>
        </authorList>
    </citation>
    <scope>IDENTIFICATION</scope>
</reference>
<dbReference type="CDD" id="cd18787">
    <property type="entry name" value="SF2_C_DEAD"/>
    <property type="match status" value="1"/>
</dbReference>
<dbReference type="OrthoDB" id="3370at2759"/>
<dbReference type="GO" id="GO:0003723">
    <property type="term" value="F:RNA binding"/>
    <property type="evidence" value="ECO:0007669"/>
    <property type="project" value="UniProtKB-UniRule"/>
</dbReference>
<evidence type="ECO:0000256" key="5">
    <source>
        <dbReference type="ARBA" id="ARBA00022884"/>
    </source>
</evidence>
<feature type="domain" description="Helicase C-terminal" evidence="10">
    <location>
        <begin position="493"/>
        <end position="656"/>
    </location>
</feature>
<dbReference type="GeneID" id="136811485"/>
<dbReference type="InterPro" id="IPR000629">
    <property type="entry name" value="RNA-helicase_DEAD-box_CS"/>
</dbReference>
<dbReference type="PROSITE" id="PS51194">
    <property type="entry name" value="HELICASE_CTER"/>
    <property type="match status" value="1"/>
</dbReference>
<dbReference type="CDD" id="cd17956">
    <property type="entry name" value="DEADc_DDX51"/>
    <property type="match status" value="1"/>
</dbReference>
<comment type="catalytic activity">
    <reaction evidence="7">
        <text>ATP + H2O = ADP + phosphate + H(+)</text>
        <dbReference type="Rhea" id="RHEA:13065"/>
        <dbReference type="ChEBI" id="CHEBI:15377"/>
        <dbReference type="ChEBI" id="CHEBI:15378"/>
        <dbReference type="ChEBI" id="CHEBI:30616"/>
        <dbReference type="ChEBI" id="CHEBI:43474"/>
        <dbReference type="ChEBI" id="CHEBI:456216"/>
        <dbReference type="EC" id="3.6.4.13"/>
    </reaction>
</comment>
<protein>
    <recommendedName>
        <fullName evidence="7">ATP-dependent RNA helicase</fullName>
        <ecNumber evidence="7">3.6.4.13</ecNumber>
    </recommendedName>
</protein>
<evidence type="ECO:0000256" key="1">
    <source>
        <dbReference type="ARBA" id="ARBA00022741"/>
    </source>
</evidence>
<dbReference type="RefSeq" id="XP_066924203.1">
    <property type="nucleotide sequence ID" value="XM_067068102.1"/>
</dbReference>